<evidence type="ECO:0000256" key="3">
    <source>
        <dbReference type="ARBA" id="ARBA00022692"/>
    </source>
</evidence>
<gene>
    <name evidence="8" type="ORF">S06H3_12445</name>
</gene>
<feature type="transmembrane region" description="Helical" evidence="6">
    <location>
        <begin position="236"/>
        <end position="262"/>
    </location>
</feature>
<dbReference type="AlphaFoldDB" id="X1LZJ1"/>
<feature type="transmembrane region" description="Helical" evidence="6">
    <location>
        <begin position="268"/>
        <end position="293"/>
    </location>
</feature>
<dbReference type="Pfam" id="PF03772">
    <property type="entry name" value="Competence"/>
    <property type="match status" value="1"/>
</dbReference>
<feature type="transmembrane region" description="Helical" evidence="6">
    <location>
        <begin position="102"/>
        <end position="135"/>
    </location>
</feature>
<feature type="transmembrane region" description="Helical" evidence="6">
    <location>
        <begin position="183"/>
        <end position="201"/>
    </location>
</feature>
<evidence type="ECO:0000256" key="1">
    <source>
        <dbReference type="ARBA" id="ARBA00004651"/>
    </source>
</evidence>
<keyword evidence="5 6" id="KW-0472">Membrane</keyword>
<accession>X1LZJ1</accession>
<protein>
    <recommendedName>
        <fullName evidence="7">ComEC/Rec2-related protein domain-containing protein</fullName>
    </recommendedName>
</protein>
<feature type="domain" description="ComEC/Rec2-related protein" evidence="7">
    <location>
        <begin position="87"/>
        <end position="345"/>
    </location>
</feature>
<dbReference type="InterPro" id="IPR004477">
    <property type="entry name" value="ComEC_N"/>
</dbReference>
<comment type="caution">
    <text evidence="8">The sequence shown here is derived from an EMBL/GenBank/DDBJ whole genome shotgun (WGS) entry which is preliminary data.</text>
</comment>
<evidence type="ECO:0000256" key="4">
    <source>
        <dbReference type="ARBA" id="ARBA00022989"/>
    </source>
</evidence>
<feature type="transmembrane region" description="Helical" evidence="6">
    <location>
        <begin position="207"/>
        <end position="224"/>
    </location>
</feature>
<feature type="transmembrane region" description="Helical" evidence="6">
    <location>
        <begin position="353"/>
        <end position="371"/>
    </location>
</feature>
<dbReference type="EMBL" id="BARV01006089">
    <property type="protein sequence ID" value="GAI07845.1"/>
    <property type="molecule type" value="Genomic_DNA"/>
</dbReference>
<evidence type="ECO:0000256" key="2">
    <source>
        <dbReference type="ARBA" id="ARBA00022475"/>
    </source>
</evidence>
<dbReference type="PANTHER" id="PTHR30619">
    <property type="entry name" value="DNA INTERNALIZATION/COMPETENCE PROTEIN COMEC/REC2"/>
    <property type="match status" value="1"/>
</dbReference>
<evidence type="ECO:0000313" key="8">
    <source>
        <dbReference type="EMBL" id="GAI07845.1"/>
    </source>
</evidence>
<feature type="transmembrane region" description="Helical" evidence="6">
    <location>
        <begin position="300"/>
        <end position="319"/>
    </location>
</feature>
<dbReference type="NCBIfam" id="TIGR00360">
    <property type="entry name" value="ComEC_N-term"/>
    <property type="match status" value="1"/>
</dbReference>
<organism evidence="8">
    <name type="scientific">marine sediment metagenome</name>
    <dbReference type="NCBI Taxonomy" id="412755"/>
    <lineage>
        <taxon>unclassified sequences</taxon>
        <taxon>metagenomes</taxon>
        <taxon>ecological metagenomes</taxon>
    </lineage>
</organism>
<evidence type="ECO:0000256" key="5">
    <source>
        <dbReference type="ARBA" id="ARBA00023136"/>
    </source>
</evidence>
<keyword evidence="4 6" id="KW-1133">Transmembrane helix</keyword>
<dbReference type="InterPro" id="IPR052159">
    <property type="entry name" value="Competence_DNA_uptake"/>
</dbReference>
<evidence type="ECO:0000256" key="6">
    <source>
        <dbReference type="SAM" id="Phobius"/>
    </source>
</evidence>
<reference evidence="8" key="1">
    <citation type="journal article" date="2014" name="Front. Microbiol.">
        <title>High frequency of phylogenetically diverse reductive dehalogenase-homologous genes in deep subseafloor sedimentary metagenomes.</title>
        <authorList>
            <person name="Kawai M."/>
            <person name="Futagami T."/>
            <person name="Toyoda A."/>
            <person name="Takaki Y."/>
            <person name="Nishi S."/>
            <person name="Hori S."/>
            <person name="Arai W."/>
            <person name="Tsubouchi T."/>
            <person name="Morono Y."/>
            <person name="Uchiyama I."/>
            <person name="Ito T."/>
            <person name="Fujiyama A."/>
            <person name="Inagaki F."/>
            <person name="Takami H."/>
        </authorList>
    </citation>
    <scope>NUCLEOTIDE SEQUENCE</scope>
    <source>
        <strain evidence="8">Expedition CK06-06</strain>
    </source>
</reference>
<keyword evidence="2" id="KW-1003">Cell membrane</keyword>
<comment type="subcellular location">
    <subcellularLocation>
        <location evidence="1">Cell membrane</location>
        <topology evidence="1">Multi-pass membrane protein</topology>
    </subcellularLocation>
</comment>
<feature type="transmembrane region" description="Helical" evidence="6">
    <location>
        <begin position="141"/>
        <end position="171"/>
    </location>
</feature>
<evidence type="ECO:0000259" key="7">
    <source>
        <dbReference type="Pfam" id="PF03772"/>
    </source>
</evidence>
<feature type="non-terminal residue" evidence="8">
    <location>
        <position position="1"/>
    </location>
</feature>
<feature type="transmembrane region" description="Helical" evidence="6">
    <location>
        <begin position="325"/>
        <end position="346"/>
    </location>
</feature>
<feature type="non-terminal residue" evidence="8">
    <location>
        <position position="496"/>
    </location>
</feature>
<sequence>NRIINYKIPVEFYTREHKTYLGRKLLIKGRIKNSKFANRPNLLTGNIIETDPGSTFLGTVLFSVRGYIDSMLKSLLMNEHYDLGTGLILGGSGRLKKDLKDVFVRAGVLHILAVSGLHVGFVCMFVGFILIFIPISARIKFFIIMLVLCLYTGITGFRPGVCRATLMAFLFGLSLILQRNVDGVHIINITAIIFLLINPLLIFDIGAQLSFSAVYGILFLYPIIENSIIKRINVKLYKFIMTSMAVSFSAQLSVSPLLIYYFHRLPTLAVISNLIIVPIASITIFLLFFCLIIGTFSFMLAKMIAVLISILLSILIIISKLFAGIPFSTITLYISPIILLLLYFIYSRRLRKLAIYSIIIISIFLSISSLSDCVIIKTGTAGTLISTPYGENIFITSRRSKVQTAVFLANQNIEKLDYLAATENHYPVEKKFFELPDKLHVKRIKFGKMTINVSDNINIIFREKKITLDNSDFKYYEEEENLSYILTDGKDVQKFC</sequence>
<keyword evidence="3 6" id="KW-0812">Transmembrane</keyword>
<dbReference type="GO" id="GO:0005886">
    <property type="term" value="C:plasma membrane"/>
    <property type="evidence" value="ECO:0007669"/>
    <property type="project" value="UniProtKB-SubCell"/>
</dbReference>
<dbReference type="PANTHER" id="PTHR30619:SF1">
    <property type="entry name" value="RECOMBINATION PROTEIN 2"/>
    <property type="match status" value="1"/>
</dbReference>
<name>X1LZJ1_9ZZZZ</name>
<proteinExistence type="predicted"/>